<dbReference type="RefSeq" id="WP_267654541.1">
    <property type="nucleotide sequence ID" value="NZ_JAOVZR010000001.1"/>
</dbReference>
<gene>
    <name evidence="2" type="ORF">OEG84_15255</name>
</gene>
<evidence type="ECO:0000313" key="3">
    <source>
        <dbReference type="Proteomes" id="UP001073227"/>
    </source>
</evidence>
<keyword evidence="3" id="KW-1185">Reference proteome</keyword>
<dbReference type="SUPFAM" id="SSF54427">
    <property type="entry name" value="NTF2-like"/>
    <property type="match status" value="1"/>
</dbReference>
<sequence>MRLIRTVLIAATVLVAIPAVAAAQTTSSLLERWYTALFDVNRVALTDLLADDAKIELGDLEVTQTKAEFVEALDEWEEIAATANFAWQLDPEARIDDTTATALVCYQFTDNELLIREAFTFKGGKIIHSVQTTVDESCDEF</sequence>
<dbReference type="EMBL" id="JAOVZR010000001">
    <property type="protein sequence ID" value="MCY0149025.1"/>
    <property type="molecule type" value="Genomic_DNA"/>
</dbReference>
<evidence type="ECO:0000256" key="1">
    <source>
        <dbReference type="SAM" id="SignalP"/>
    </source>
</evidence>
<feature type="chain" id="PRO_5046232586" evidence="1">
    <location>
        <begin position="22"/>
        <end position="141"/>
    </location>
</feature>
<dbReference type="Gene3D" id="3.10.450.50">
    <property type="match status" value="1"/>
</dbReference>
<reference evidence="2" key="1">
    <citation type="submission" date="2022-10" db="EMBL/GenBank/DDBJ databases">
        <title>Hoeflea sp. G2-23, isolated from marine algae.</title>
        <authorList>
            <person name="Kristyanto S."/>
            <person name="Kim J.M."/>
            <person name="Jeon C.O."/>
        </authorList>
    </citation>
    <scope>NUCLEOTIDE SEQUENCE</scope>
    <source>
        <strain evidence="2">G2-23</strain>
    </source>
</reference>
<organism evidence="2 3">
    <name type="scientific">Hoeflea algicola</name>
    <dbReference type="NCBI Taxonomy" id="2983763"/>
    <lineage>
        <taxon>Bacteria</taxon>
        <taxon>Pseudomonadati</taxon>
        <taxon>Pseudomonadota</taxon>
        <taxon>Alphaproteobacteria</taxon>
        <taxon>Hyphomicrobiales</taxon>
        <taxon>Rhizobiaceae</taxon>
        <taxon>Hoeflea</taxon>
    </lineage>
</organism>
<protein>
    <submittedName>
        <fullName evidence="2">Nuclear transport factor 2 family protein</fullName>
    </submittedName>
</protein>
<keyword evidence="1" id="KW-0732">Signal</keyword>
<proteinExistence type="predicted"/>
<accession>A0ABT3ZB44</accession>
<name>A0ABT3ZB44_9HYPH</name>
<feature type="signal peptide" evidence="1">
    <location>
        <begin position="1"/>
        <end position="21"/>
    </location>
</feature>
<dbReference type="Proteomes" id="UP001073227">
    <property type="component" value="Unassembled WGS sequence"/>
</dbReference>
<dbReference type="InterPro" id="IPR032710">
    <property type="entry name" value="NTF2-like_dom_sf"/>
</dbReference>
<comment type="caution">
    <text evidence="2">The sequence shown here is derived from an EMBL/GenBank/DDBJ whole genome shotgun (WGS) entry which is preliminary data.</text>
</comment>
<evidence type="ECO:0000313" key="2">
    <source>
        <dbReference type="EMBL" id="MCY0149025.1"/>
    </source>
</evidence>